<dbReference type="InterPro" id="IPR017439">
    <property type="entry name" value="Amidohydrolase"/>
</dbReference>
<dbReference type="SUPFAM" id="SSF53187">
    <property type="entry name" value="Zn-dependent exopeptidases"/>
    <property type="match status" value="1"/>
</dbReference>
<keyword evidence="4" id="KW-1185">Reference proteome</keyword>
<dbReference type="Proteomes" id="UP001524569">
    <property type="component" value="Unassembled WGS sequence"/>
</dbReference>
<reference evidence="3 4" key="1">
    <citation type="submission" date="2022-07" db="EMBL/GenBank/DDBJ databases">
        <title>Methylomonas rivi sp. nov., Methylomonas rosea sp. nov., Methylomonas aureus sp. nov. and Methylomonas subterranea sp. nov., four novel methanotrophs isolated from a freshwater creek and the deep terrestrial subsurface.</title>
        <authorList>
            <person name="Abin C."/>
            <person name="Sankaranarayanan K."/>
            <person name="Garner C."/>
            <person name="Sindelar R."/>
            <person name="Kotary K."/>
            <person name="Garner R."/>
            <person name="Barclay S."/>
            <person name="Lawson P."/>
            <person name="Krumholz L."/>
        </authorList>
    </citation>
    <scope>NUCLEOTIDE SEQUENCE [LARGE SCALE GENOMIC DNA]</scope>
    <source>
        <strain evidence="3 4">SURF-1</strain>
    </source>
</reference>
<dbReference type="PANTHER" id="PTHR11014:SF63">
    <property type="entry name" value="METALLOPEPTIDASE, PUTATIVE (AFU_ORTHOLOGUE AFUA_6G09600)-RELATED"/>
    <property type="match status" value="1"/>
</dbReference>
<dbReference type="Gene3D" id="3.30.70.360">
    <property type="match status" value="1"/>
</dbReference>
<name>A0ABT1UF16_9GAMM</name>
<dbReference type="Pfam" id="PF07687">
    <property type="entry name" value="M20_dimer"/>
    <property type="match status" value="1"/>
</dbReference>
<evidence type="ECO:0000313" key="3">
    <source>
        <dbReference type="EMBL" id="MCQ8179991.1"/>
    </source>
</evidence>
<dbReference type="NCBIfam" id="TIGR01891">
    <property type="entry name" value="amidohydrolases"/>
    <property type="match status" value="1"/>
</dbReference>
<protein>
    <submittedName>
        <fullName evidence="3">M20 family metallopeptidase</fullName>
    </submittedName>
</protein>
<evidence type="ECO:0000259" key="2">
    <source>
        <dbReference type="Pfam" id="PF07687"/>
    </source>
</evidence>
<gene>
    <name evidence="3" type="ORF">NP603_02610</name>
</gene>
<organism evidence="3 4">
    <name type="scientific">Methylomonas aurea</name>
    <dbReference type="NCBI Taxonomy" id="2952224"/>
    <lineage>
        <taxon>Bacteria</taxon>
        <taxon>Pseudomonadati</taxon>
        <taxon>Pseudomonadota</taxon>
        <taxon>Gammaproteobacteria</taxon>
        <taxon>Methylococcales</taxon>
        <taxon>Methylococcaceae</taxon>
        <taxon>Methylomonas</taxon>
    </lineage>
</organism>
<dbReference type="PANTHER" id="PTHR11014">
    <property type="entry name" value="PEPTIDASE M20 FAMILY MEMBER"/>
    <property type="match status" value="1"/>
</dbReference>
<proteinExistence type="predicted"/>
<evidence type="ECO:0000256" key="1">
    <source>
        <dbReference type="ARBA" id="ARBA00022801"/>
    </source>
</evidence>
<accession>A0ABT1UF16</accession>
<dbReference type="InterPro" id="IPR036264">
    <property type="entry name" value="Bact_exopeptidase_dim_dom"/>
</dbReference>
<comment type="caution">
    <text evidence="3">The sequence shown here is derived from an EMBL/GenBank/DDBJ whole genome shotgun (WGS) entry which is preliminary data.</text>
</comment>
<dbReference type="Pfam" id="PF01546">
    <property type="entry name" value="Peptidase_M20"/>
    <property type="match status" value="1"/>
</dbReference>
<evidence type="ECO:0000313" key="4">
    <source>
        <dbReference type="Proteomes" id="UP001524569"/>
    </source>
</evidence>
<sequence>MPDSSIPVPPCAEFNSSRGIIPEILDYAGEIRAWRRRIHAQPELCYEEFATADFVTEKLAEWGIPLHRGLGKTGVVGIIKSGTSPKAIGLRADMDALPIHEQNRFPHASIYPGKMHACGHDGHTAMLLAAARYLAKQRNFDGTIYLIFQPAEEGGGGGDAMIRDGLFDRFPMQAVFGMHNWPGLPTGSFAVSPGPVMASLNTFRILVNGKGCHAALPHLGLDPTPVAAQIILALQTILTRNLNPLDAGLISVTMMHIGEATNVIAECCELAGTVRTFSGELLDMIEARMAAIVRHTCLAHGMEGHFELTRSYPPTVNHAESVAVSRQVMAGIVGNEQVFDQQPTMGAEDFAFMLQRVPGSYCFIGNGDGGHRVPDHGAGPCTLHNASYDFNDDILPLGASYWVRLAENCLAPA</sequence>
<keyword evidence="1" id="KW-0378">Hydrolase</keyword>
<dbReference type="PIRSF" id="PIRSF005962">
    <property type="entry name" value="Pept_M20D_amidohydro"/>
    <property type="match status" value="1"/>
</dbReference>
<dbReference type="InterPro" id="IPR002933">
    <property type="entry name" value="Peptidase_M20"/>
</dbReference>
<dbReference type="InterPro" id="IPR011650">
    <property type="entry name" value="Peptidase_M20_dimer"/>
</dbReference>
<dbReference type="CDD" id="cd05666">
    <property type="entry name" value="M20_Acy1-like"/>
    <property type="match status" value="1"/>
</dbReference>
<feature type="domain" description="Peptidase M20 dimerisation" evidence="2">
    <location>
        <begin position="202"/>
        <end position="297"/>
    </location>
</feature>
<dbReference type="RefSeq" id="WP_256609370.1">
    <property type="nucleotide sequence ID" value="NZ_JANIBM010000002.1"/>
</dbReference>
<dbReference type="Gene3D" id="3.40.630.10">
    <property type="entry name" value="Zn peptidases"/>
    <property type="match status" value="1"/>
</dbReference>
<dbReference type="SUPFAM" id="SSF55031">
    <property type="entry name" value="Bacterial exopeptidase dimerisation domain"/>
    <property type="match status" value="1"/>
</dbReference>
<dbReference type="EMBL" id="JANIBM010000002">
    <property type="protein sequence ID" value="MCQ8179991.1"/>
    <property type="molecule type" value="Genomic_DNA"/>
</dbReference>